<name>A0ABD1TIP4_9LAMI</name>
<gene>
    <name evidence="1" type="ORF">Adt_18199</name>
</gene>
<reference evidence="2" key="1">
    <citation type="submission" date="2024-07" db="EMBL/GenBank/DDBJ databases">
        <title>Two chromosome-level genome assemblies of Korean endemic species Abeliophyllum distichum and Forsythia ovata (Oleaceae).</title>
        <authorList>
            <person name="Jang H."/>
        </authorList>
    </citation>
    <scope>NUCLEOTIDE SEQUENCE [LARGE SCALE GENOMIC DNA]</scope>
</reference>
<sequence>MITLSVYIICRKINGDIQVKRPRIEGEDFMIRKPRIEVEDILIKEPCIEGKRIQIKKSRLSYGGISIRRPRIEGEDFLIRKPYTVSKWVKSDSFVSFAKTSQIKSLALSFLSFVKLTG</sequence>
<organism evidence="1 2">
    <name type="scientific">Abeliophyllum distichum</name>
    <dbReference type="NCBI Taxonomy" id="126358"/>
    <lineage>
        <taxon>Eukaryota</taxon>
        <taxon>Viridiplantae</taxon>
        <taxon>Streptophyta</taxon>
        <taxon>Embryophyta</taxon>
        <taxon>Tracheophyta</taxon>
        <taxon>Spermatophyta</taxon>
        <taxon>Magnoliopsida</taxon>
        <taxon>eudicotyledons</taxon>
        <taxon>Gunneridae</taxon>
        <taxon>Pentapetalae</taxon>
        <taxon>asterids</taxon>
        <taxon>lamiids</taxon>
        <taxon>Lamiales</taxon>
        <taxon>Oleaceae</taxon>
        <taxon>Forsythieae</taxon>
        <taxon>Abeliophyllum</taxon>
    </lineage>
</organism>
<proteinExistence type="predicted"/>
<evidence type="ECO:0000313" key="1">
    <source>
        <dbReference type="EMBL" id="KAL2512599.1"/>
    </source>
</evidence>
<dbReference type="Proteomes" id="UP001604336">
    <property type="component" value="Unassembled WGS sequence"/>
</dbReference>
<dbReference type="AlphaFoldDB" id="A0ABD1TIP4"/>
<accession>A0ABD1TIP4</accession>
<protein>
    <recommendedName>
        <fullName evidence="3">PilZ domain-containing protein</fullName>
    </recommendedName>
</protein>
<evidence type="ECO:0008006" key="3">
    <source>
        <dbReference type="Google" id="ProtNLM"/>
    </source>
</evidence>
<evidence type="ECO:0000313" key="2">
    <source>
        <dbReference type="Proteomes" id="UP001604336"/>
    </source>
</evidence>
<dbReference type="EMBL" id="JBFOLK010000005">
    <property type="protein sequence ID" value="KAL2512599.1"/>
    <property type="molecule type" value="Genomic_DNA"/>
</dbReference>
<keyword evidence="2" id="KW-1185">Reference proteome</keyword>
<comment type="caution">
    <text evidence="1">The sequence shown here is derived from an EMBL/GenBank/DDBJ whole genome shotgun (WGS) entry which is preliminary data.</text>
</comment>